<dbReference type="PANTHER" id="PTHR43674:SF16">
    <property type="entry name" value="CARBON-NITROGEN FAMILY, PUTATIVE (AFU_ORTHOLOGUE AFUA_5G02350)-RELATED"/>
    <property type="match status" value="1"/>
</dbReference>
<dbReference type="InterPro" id="IPR050345">
    <property type="entry name" value="Aliph_Amidase/BUP"/>
</dbReference>
<dbReference type="PANTHER" id="PTHR43674">
    <property type="entry name" value="NITRILASE C965.09-RELATED"/>
    <property type="match status" value="1"/>
</dbReference>
<dbReference type="InterPro" id="IPR003010">
    <property type="entry name" value="C-N_Hydrolase"/>
</dbReference>
<reference evidence="4" key="1">
    <citation type="submission" date="2022-09" db="EMBL/GenBank/DDBJ databases">
        <title>Chromosome-level assembly of Trichoderma breve T069, a fungus used in development of biopesticide product.</title>
        <authorList>
            <person name="Lin R."/>
            <person name="Liu T."/>
        </authorList>
    </citation>
    <scope>NUCLEOTIDE SEQUENCE</scope>
    <source>
        <strain evidence="4">T069</strain>
    </source>
</reference>
<keyword evidence="1 4" id="KW-0378">Hydrolase</keyword>
<comment type="caution">
    <text evidence="4">The sequence shown here is derived from an EMBL/GenBank/DDBJ whole genome shotgun (WGS) entry which is preliminary data.</text>
</comment>
<dbReference type="PROSITE" id="PS50263">
    <property type="entry name" value="CN_HYDROLASE"/>
    <property type="match status" value="1"/>
</dbReference>
<sequence>MTSASTFLFCSFHITLLFLNGVLGFSWGGRRGGRLNYSADLPSSGSRSTGTSRFDSSQLPAMYATALSELQELESEPLCHRTAARLLINNCQLLDGRNDATMLTDSGRAARDFVDSYAASLAICDLERGSFTIPSSCSKFQESILARMSPPTKPQLHVTTSEIDGCLEGLAQSDSAWNTWVSYRHKTLRFCEAARADNEKDQNIRLHQRLTSILAKLTTQLEEEMEARFRSMNKMFEEAGAAVENLKPRVNHLKNSITEVDALFRDHIVQNVQQSAEFVTHGLGEARQLQTLLSMLVDVTQNQSHDLTTSHESALQEATLRITNEVDIILGALGAAIASSTSLHREIEISQSATAAVALRQESIETSMKKLEGLADSLLAQHKGHQEQLVSAQQTASDLIDILDSASSSAVTLRGSIYSGFGWGSWWPHVFCPLMSLVVGSYGLPPSATRNIMLISLGEMVGCGISIVKHYGSNIHTAFSSHGKVPLRANSTPPFNEAIYSNDGLSRDDLYQFKLNEAARADRIAGFSRAVQLDRPGALSVVDVSFEPVPGLPHIVSTGTMASNLKIALVQLYSKPLDVAGNFARAESYIRKAASQGANLVVLPEYHLGSWKPDSKILLATAKEQTPYLAKYQAIAKELGIAIAPGTILEPIPAEEGNASMTEGIANAAYFIGPDGAVLGRYQKKNLWHPERDHLTADGLTPHRAFDTPWGRVGLIICWDLAFPEACRALVADGAKFVVCPTFWLNSDGGDIGAEVNPECERLFLENVAVARAFENTCGFVFCNTGAPLGSGTSGKDEEGTEFIGLTQVAMPLQGALGKLGVEEAMTVVDVDMKVLDIAEEVYKVRADIAMEGWHYGHTLQPRK</sequence>
<dbReference type="AlphaFoldDB" id="A0A9W9B9V9"/>
<evidence type="ECO:0000259" key="3">
    <source>
        <dbReference type="PROSITE" id="PS50263"/>
    </source>
</evidence>
<feature type="domain" description="CN hydrolase" evidence="3">
    <location>
        <begin position="565"/>
        <end position="833"/>
    </location>
</feature>
<keyword evidence="2" id="KW-0732">Signal</keyword>
<feature type="signal peptide" evidence="2">
    <location>
        <begin position="1"/>
        <end position="24"/>
    </location>
</feature>
<evidence type="ECO:0000313" key="5">
    <source>
        <dbReference type="Proteomes" id="UP001140511"/>
    </source>
</evidence>
<dbReference type="InterPro" id="IPR036526">
    <property type="entry name" value="C-N_Hydrolase_sf"/>
</dbReference>
<dbReference type="Gene3D" id="3.60.110.10">
    <property type="entry name" value="Carbon-nitrogen hydrolase"/>
    <property type="match status" value="1"/>
</dbReference>
<evidence type="ECO:0000256" key="1">
    <source>
        <dbReference type="ARBA" id="ARBA00022801"/>
    </source>
</evidence>
<gene>
    <name evidence="4" type="ORF">T069G_06896</name>
</gene>
<proteinExistence type="predicted"/>
<dbReference type="RefSeq" id="XP_056027685.1">
    <property type="nucleotide sequence ID" value="XM_056174106.1"/>
</dbReference>
<dbReference type="GeneID" id="80868794"/>
<dbReference type="SUPFAM" id="SSF56317">
    <property type="entry name" value="Carbon-nitrogen hydrolase"/>
    <property type="match status" value="1"/>
</dbReference>
<protein>
    <submittedName>
        <fullName evidence="4">Carbon-nitrogen hydrolase domain-containing protein</fullName>
    </submittedName>
</protein>
<keyword evidence="5" id="KW-1185">Reference proteome</keyword>
<name>A0A9W9B9V9_9HYPO</name>
<dbReference type="EMBL" id="JAOPEN010000004">
    <property type="protein sequence ID" value="KAJ4858629.1"/>
    <property type="molecule type" value="Genomic_DNA"/>
</dbReference>
<dbReference type="GO" id="GO:0016811">
    <property type="term" value="F:hydrolase activity, acting on carbon-nitrogen (but not peptide) bonds, in linear amides"/>
    <property type="evidence" value="ECO:0007669"/>
    <property type="project" value="TreeGrafter"/>
</dbReference>
<evidence type="ECO:0000256" key="2">
    <source>
        <dbReference type="SAM" id="SignalP"/>
    </source>
</evidence>
<accession>A0A9W9B9V9</accession>
<feature type="chain" id="PRO_5040778077" evidence="2">
    <location>
        <begin position="25"/>
        <end position="864"/>
    </location>
</feature>
<dbReference type="CDD" id="cd07197">
    <property type="entry name" value="nitrilase"/>
    <property type="match status" value="1"/>
</dbReference>
<dbReference type="Pfam" id="PF00795">
    <property type="entry name" value="CN_hydrolase"/>
    <property type="match status" value="1"/>
</dbReference>
<organism evidence="4 5">
    <name type="scientific">Trichoderma breve</name>
    <dbReference type="NCBI Taxonomy" id="2034170"/>
    <lineage>
        <taxon>Eukaryota</taxon>
        <taxon>Fungi</taxon>
        <taxon>Dikarya</taxon>
        <taxon>Ascomycota</taxon>
        <taxon>Pezizomycotina</taxon>
        <taxon>Sordariomycetes</taxon>
        <taxon>Hypocreomycetidae</taxon>
        <taxon>Hypocreales</taxon>
        <taxon>Hypocreaceae</taxon>
        <taxon>Trichoderma</taxon>
    </lineage>
</organism>
<dbReference type="Proteomes" id="UP001140511">
    <property type="component" value="Unassembled WGS sequence"/>
</dbReference>
<evidence type="ECO:0000313" key="4">
    <source>
        <dbReference type="EMBL" id="KAJ4858629.1"/>
    </source>
</evidence>